<evidence type="ECO:0000256" key="1">
    <source>
        <dbReference type="ARBA" id="ARBA00004651"/>
    </source>
</evidence>
<reference evidence="8 9" key="1">
    <citation type="submission" date="2019-07" db="EMBL/GenBank/DDBJ databases">
        <title>Whole genome shotgun sequence of Reyranella soli NBRC 108950.</title>
        <authorList>
            <person name="Hosoyama A."/>
            <person name="Uohara A."/>
            <person name="Ohji S."/>
            <person name="Ichikawa N."/>
        </authorList>
    </citation>
    <scope>NUCLEOTIDE SEQUENCE [LARGE SCALE GENOMIC DNA]</scope>
    <source>
        <strain evidence="8 9">NBRC 108950</strain>
    </source>
</reference>
<dbReference type="RefSeq" id="WP_147151050.1">
    <property type="nucleotide sequence ID" value="NZ_BKAJ01000070.1"/>
</dbReference>
<dbReference type="GO" id="GO:0022904">
    <property type="term" value="P:respiratory electron transport chain"/>
    <property type="evidence" value="ECO:0007669"/>
    <property type="project" value="InterPro"/>
</dbReference>
<organism evidence="8 9">
    <name type="scientific">Reyranella soli</name>
    <dbReference type="NCBI Taxonomy" id="1230389"/>
    <lineage>
        <taxon>Bacteria</taxon>
        <taxon>Pseudomonadati</taxon>
        <taxon>Pseudomonadota</taxon>
        <taxon>Alphaproteobacteria</taxon>
        <taxon>Hyphomicrobiales</taxon>
        <taxon>Reyranellaceae</taxon>
        <taxon>Reyranella</taxon>
    </lineage>
</organism>
<feature type="domain" description="Cytochrome b561 bacterial/Ni-hydrogenase" evidence="7">
    <location>
        <begin position="13"/>
        <end position="147"/>
    </location>
</feature>
<proteinExistence type="predicted"/>
<evidence type="ECO:0000256" key="5">
    <source>
        <dbReference type="ARBA" id="ARBA00023136"/>
    </source>
</evidence>
<comment type="subcellular location">
    <subcellularLocation>
        <location evidence="1">Cell membrane</location>
        <topology evidence="1">Multi-pass membrane protein</topology>
    </subcellularLocation>
</comment>
<name>A0A512NCV1_9HYPH</name>
<gene>
    <name evidence="8" type="ORF">RSO01_39470</name>
</gene>
<comment type="caution">
    <text evidence="8">The sequence shown here is derived from an EMBL/GenBank/DDBJ whole genome shotgun (WGS) entry which is preliminary data.</text>
</comment>
<feature type="transmembrane region" description="Helical" evidence="6">
    <location>
        <begin position="124"/>
        <end position="145"/>
    </location>
</feature>
<evidence type="ECO:0000256" key="2">
    <source>
        <dbReference type="ARBA" id="ARBA00022475"/>
    </source>
</evidence>
<keyword evidence="5 6" id="KW-0472">Membrane</keyword>
<dbReference type="OrthoDB" id="7304801at2"/>
<feature type="transmembrane region" description="Helical" evidence="6">
    <location>
        <begin position="42"/>
        <end position="61"/>
    </location>
</feature>
<dbReference type="AlphaFoldDB" id="A0A512NCV1"/>
<dbReference type="GO" id="GO:0005886">
    <property type="term" value="C:plasma membrane"/>
    <property type="evidence" value="ECO:0007669"/>
    <property type="project" value="UniProtKB-SubCell"/>
</dbReference>
<evidence type="ECO:0000256" key="3">
    <source>
        <dbReference type="ARBA" id="ARBA00022692"/>
    </source>
</evidence>
<evidence type="ECO:0000256" key="6">
    <source>
        <dbReference type="SAM" id="Phobius"/>
    </source>
</evidence>
<keyword evidence="3 6" id="KW-0812">Transmembrane</keyword>
<dbReference type="GO" id="GO:0009055">
    <property type="term" value="F:electron transfer activity"/>
    <property type="evidence" value="ECO:0007669"/>
    <property type="project" value="InterPro"/>
</dbReference>
<evidence type="ECO:0000313" key="8">
    <source>
        <dbReference type="EMBL" id="GEP56781.1"/>
    </source>
</evidence>
<dbReference type="InterPro" id="IPR011577">
    <property type="entry name" value="Cyt_b561_bac/Ni-Hgenase"/>
</dbReference>
<accession>A0A512NCV1</accession>
<keyword evidence="2" id="KW-1003">Cell membrane</keyword>
<evidence type="ECO:0000256" key="4">
    <source>
        <dbReference type="ARBA" id="ARBA00022989"/>
    </source>
</evidence>
<protein>
    <recommendedName>
        <fullName evidence="7">Cytochrome b561 bacterial/Ni-hydrogenase domain-containing protein</fullName>
    </recommendedName>
</protein>
<dbReference type="Proteomes" id="UP000321058">
    <property type="component" value="Unassembled WGS sequence"/>
</dbReference>
<feature type="transmembrane region" description="Helical" evidence="6">
    <location>
        <begin position="12"/>
        <end position="30"/>
    </location>
</feature>
<dbReference type="EMBL" id="BKAJ01000070">
    <property type="protein sequence ID" value="GEP56781.1"/>
    <property type="molecule type" value="Genomic_DNA"/>
</dbReference>
<evidence type="ECO:0000313" key="9">
    <source>
        <dbReference type="Proteomes" id="UP000321058"/>
    </source>
</evidence>
<keyword evidence="4 6" id="KW-1133">Transmembrane helix</keyword>
<feature type="transmembrane region" description="Helical" evidence="6">
    <location>
        <begin position="90"/>
        <end position="112"/>
    </location>
</feature>
<sequence length="166" mass="17962">MAGHQTSRLHLTLLKAWHAWLAGAFLVAYVTAGEDAYAIHQFAGYAVLAAIAVRVVAGLLIPAPSPLRLPHPSWRATRDWLATRRGRHPLFALFAAALLAVVGLVAGSGALADGTPWFEDPHEAIAEASLWVIAGHVAFVTYMYAGKKWLKQITDRSAPGRHERAL</sequence>
<dbReference type="InterPro" id="IPR016174">
    <property type="entry name" value="Di-haem_cyt_TM"/>
</dbReference>
<dbReference type="Pfam" id="PF01292">
    <property type="entry name" value="Ni_hydr_CYTB"/>
    <property type="match status" value="1"/>
</dbReference>
<evidence type="ECO:0000259" key="7">
    <source>
        <dbReference type="Pfam" id="PF01292"/>
    </source>
</evidence>
<dbReference type="SUPFAM" id="SSF81342">
    <property type="entry name" value="Transmembrane di-heme cytochromes"/>
    <property type="match status" value="1"/>
</dbReference>
<keyword evidence="9" id="KW-1185">Reference proteome</keyword>